<dbReference type="OrthoDB" id="9807535at2"/>
<evidence type="ECO:0000313" key="4">
    <source>
        <dbReference type="Proteomes" id="UP000298246"/>
    </source>
</evidence>
<evidence type="ECO:0000313" key="3">
    <source>
        <dbReference type="EMBL" id="TFE89764.1"/>
    </source>
</evidence>
<dbReference type="Pfam" id="PF03795">
    <property type="entry name" value="YCII"/>
    <property type="match status" value="1"/>
</dbReference>
<dbReference type="EMBL" id="MYFO01000006">
    <property type="protein sequence ID" value="TFE89764.1"/>
    <property type="molecule type" value="Genomic_DNA"/>
</dbReference>
<dbReference type="Gene3D" id="3.30.70.1060">
    <property type="entry name" value="Dimeric alpha+beta barrel"/>
    <property type="match status" value="1"/>
</dbReference>
<keyword evidence="4" id="KW-1185">Reference proteome</keyword>
<comment type="similarity">
    <text evidence="1">Belongs to the YciI family.</text>
</comment>
<dbReference type="PANTHER" id="PTHR35174">
    <property type="entry name" value="BLL7171 PROTEIN-RELATED"/>
    <property type="match status" value="1"/>
</dbReference>
<accession>A0A4Y8Q676</accession>
<dbReference type="InterPro" id="IPR005545">
    <property type="entry name" value="YCII"/>
</dbReference>
<dbReference type="Proteomes" id="UP000298246">
    <property type="component" value="Unassembled WGS sequence"/>
</dbReference>
<dbReference type="RefSeq" id="WP_134751000.1">
    <property type="nucleotide sequence ID" value="NZ_MYFO02000006.1"/>
</dbReference>
<dbReference type="AlphaFoldDB" id="A0A4Y8Q676"/>
<organism evidence="3 4">
    <name type="scientific">Paenibacillus athensensis</name>
    <dbReference type="NCBI Taxonomy" id="1967502"/>
    <lineage>
        <taxon>Bacteria</taxon>
        <taxon>Bacillati</taxon>
        <taxon>Bacillota</taxon>
        <taxon>Bacilli</taxon>
        <taxon>Bacillales</taxon>
        <taxon>Paenibacillaceae</taxon>
        <taxon>Paenibacillus</taxon>
    </lineage>
</organism>
<evidence type="ECO:0000256" key="1">
    <source>
        <dbReference type="ARBA" id="ARBA00007689"/>
    </source>
</evidence>
<dbReference type="InterPro" id="IPR011008">
    <property type="entry name" value="Dimeric_a/b-barrel"/>
</dbReference>
<feature type="domain" description="YCII-related" evidence="2">
    <location>
        <begin position="1"/>
        <end position="104"/>
    </location>
</feature>
<proteinExistence type="inferred from homology"/>
<gene>
    <name evidence="3" type="ORF">B5M42_06645</name>
</gene>
<reference evidence="3 4" key="1">
    <citation type="submission" date="2017-03" db="EMBL/GenBank/DDBJ databases">
        <title>Isolation of Levoglucosan Utilizing Bacteria.</title>
        <authorList>
            <person name="Arya A.S."/>
        </authorList>
    </citation>
    <scope>NUCLEOTIDE SEQUENCE [LARGE SCALE GENOMIC DNA]</scope>
    <source>
        <strain evidence="3 4">MEC069</strain>
    </source>
</reference>
<comment type="caution">
    <text evidence="3">The sequence shown here is derived from an EMBL/GenBank/DDBJ whole genome shotgun (WGS) entry which is preliminary data.</text>
</comment>
<dbReference type="SUPFAM" id="SSF54909">
    <property type="entry name" value="Dimeric alpha+beta barrel"/>
    <property type="match status" value="1"/>
</dbReference>
<evidence type="ECO:0000259" key="2">
    <source>
        <dbReference type="Pfam" id="PF03795"/>
    </source>
</evidence>
<sequence length="116" mass="12832">MHYTLLFYETKEEFAERNDPERKATYLAGWAHYVTTLREAGIVVSSAGLDLPETAASLRRKDGELLVQDGPIAEAKEQLGGFFILDVPDLDTAMAWAARCPNSAVEVRPNLPPLRG</sequence>
<dbReference type="PANTHER" id="PTHR35174:SF3">
    <property type="entry name" value="BLL7171 PROTEIN"/>
    <property type="match status" value="1"/>
</dbReference>
<name>A0A4Y8Q676_9BACL</name>
<protein>
    <recommendedName>
        <fullName evidence="2">YCII-related domain-containing protein</fullName>
    </recommendedName>
</protein>